<accession>L7M993</accession>
<dbReference type="EMBL" id="GACK01004444">
    <property type="protein sequence ID" value="JAA60590.1"/>
    <property type="molecule type" value="mRNA"/>
</dbReference>
<feature type="region of interest" description="Disordered" evidence="1">
    <location>
        <begin position="213"/>
        <end position="234"/>
    </location>
</feature>
<dbReference type="SUPFAM" id="SSF55486">
    <property type="entry name" value="Metalloproteases ('zincins'), catalytic domain"/>
    <property type="match status" value="1"/>
</dbReference>
<reference evidence="3" key="2">
    <citation type="journal article" date="2015" name="J. Proteomics">
        <title>Sexual differences in the sialomes of the zebra tick, Rhipicephalus pulchellus.</title>
        <authorList>
            <person name="Tan A.W."/>
            <person name="Francischetti I.M."/>
            <person name="Slovak M."/>
            <person name="Kini R.M."/>
            <person name="Ribeiro J.M."/>
        </authorList>
    </citation>
    <scope>NUCLEOTIDE SEQUENCE</scope>
    <source>
        <tissue evidence="3">Salivary gland</tissue>
    </source>
</reference>
<dbReference type="GO" id="GO:0008237">
    <property type="term" value="F:metallopeptidase activity"/>
    <property type="evidence" value="ECO:0007669"/>
    <property type="project" value="InterPro"/>
</dbReference>
<feature type="chain" id="PRO_5003981054" evidence="2">
    <location>
        <begin position="21"/>
        <end position="234"/>
    </location>
</feature>
<protein>
    <submittedName>
        <fullName evidence="3">Putative 28 kDa metastriate family member</fullName>
    </submittedName>
</protein>
<sequence>MLRLSVVVLCFILQQCIVESSLKNGTHTAKIGKGIEVKAYVIYDVDKYRTEYKPTHKKKQGVAWYFLGLFDEVESYFHHHNVMVKFSVIAAEWKEHIWVKRNETLDINATLANVQKAHPSNYSRPNETIVYLFTNKTLPMPWKTDAATIGTFCTPNVSAAIAVQAPGNINCTSTVKATKLVFGASDSTNFTEEDMDNMNKTFSKCYIKTKKRRTTTGKTTATPTTTDMNNTGTN</sequence>
<dbReference type="Gene3D" id="3.40.390.10">
    <property type="entry name" value="Collagenase (Catalytic Domain)"/>
    <property type="match status" value="1"/>
</dbReference>
<evidence type="ECO:0000256" key="1">
    <source>
        <dbReference type="SAM" id="MobiDB-lite"/>
    </source>
</evidence>
<organism evidence="3">
    <name type="scientific">Rhipicephalus pulchellus</name>
    <name type="common">Yellow backed tick</name>
    <name type="synonym">Dermacentor pulchellus</name>
    <dbReference type="NCBI Taxonomy" id="72859"/>
    <lineage>
        <taxon>Eukaryota</taxon>
        <taxon>Metazoa</taxon>
        <taxon>Ecdysozoa</taxon>
        <taxon>Arthropoda</taxon>
        <taxon>Chelicerata</taxon>
        <taxon>Arachnida</taxon>
        <taxon>Acari</taxon>
        <taxon>Parasitiformes</taxon>
        <taxon>Ixodida</taxon>
        <taxon>Ixodoidea</taxon>
        <taxon>Ixodidae</taxon>
        <taxon>Rhipicephalinae</taxon>
        <taxon>Rhipicephalus</taxon>
        <taxon>Rhipicephalus</taxon>
    </lineage>
</organism>
<evidence type="ECO:0000256" key="2">
    <source>
        <dbReference type="SAM" id="SignalP"/>
    </source>
</evidence>
<dbReference type="AlphaFoldDB" id="L7M993"/>
<evidence type="ECO:0000313" key="3">
    <source>
        <dbReference type="EMBL" id="JAA60590.1"/>
    </source>
</evidence>
<reference evidence="3" key="1">
    <citation type="submission" date="2012-11" db="EMBL/GenBank/DDBJ databases">
        <authorList>
            <person name="Lucero-Rivera Y.E."/>
            <person name="Tovar-Ramirez D."/>
        </authorList>
    </citation>
    <scope>NUCLEOTIDE SEQUENCE</scope>
    <source>
        <tissue evidence="3">Salivary gland</tissue>
    </source>
</reference>
<keyword evidence="2" id="KW-0732">Signal</keyword>
<feature type="signal peptide" evidence="2">
    <location>
        <begin position="1"/>
        <end position="20"/>
    </location>
</feature>
<proteinExistence type="evidence at transcript level"/>
<dbReference type="InterPro" id="IPR024079">
    <property type="entry name" value="MetalloPept_cat_dom_sf"/>
</dbReference>
<feature type="compositionally biased region" description="Low complexity" evidence="1">
    <location>
        <begin position="216"/>
        <end position="234"/>
    </location>
</feature>
<name>L7M993_RHIPC</name>